<keyword evidence="3" id="KW-0808">Transferase</keyword>
<dbReference type="InterPro" id="IPR052373">
    <property type="entry name" value="Gamma-glu_amide_hydrolase"/>
</dbReference>
<accession>A0A0R3D728</accession>
<dbReference type="EMBL" id="LJYG01000108">
    <property type="protein sequence ID" value="KRQ03436.1"/>
    <property type="molecule type" value="Genomic_DNA"/>
</dbReference>
<dbReference type="Pfam" id="PF13230">
    <property type="entry name" value="GATase_4"/>
    <property type="match status" value="1"/>
</dbReference>
<dbReference type="AlphaFoldDB" id="A0A0R3D728"/>
<proteinExistence type="predicted"/>
<organism evidence="3 4">
    <name type="scientific">Bradyrhizobium manausense</name>
    <dbReference type="NCBI Taxonomy" id="989370"/>
    <lineage>
        <taxon>Bacteria</taxon>
        <taxon>Pseudomonadati</taxon>
        <taxon>Pseudomonadota</taxon>
        <taxon>Alphaproteobacteria</taxon>
        <taxon>Hyphomicrobiales</taxon>
        <taxon>Nitrobacteraceae</taxon>
        <taxon>Bradyrhizobium</taxon>
    </lineage>
</organism>
<gene>
    <name evidence="3" type="ORF">AOQ71_32525</name>
</gene>
<dbReference type="Gene3D" id="3.60.20.10">
    <property type="entry name" value="Glutamine Phosphoribosylpyrophosphate, subunit 1, domain 1"/>
    <property type="match status" value="1"/>
</dbReference>
<dbReference type="GO" id="GO:0016740">
    <property type="term" value="F:transferase activity"/>
    <property type="evidence" value="ECO:0007669"/>
    <property type="project" value="UniProtKB-KW"/>
</dbReference>
<dbReference type="PANTHER" id="PTHR43187">
    <property type="entry name" value="GLUTAMINE AMIDOTRANSFERASE DUG3-RELATED"/>
    <property type="match status" value="1"/>
</dbReference>
<dbReference type="SUPFAM" id="SSF56235">
    <property type="entry name" value="N-terminal nucleophile aminohydrolases (Ntn hydrolases)"/>
    <property type="match status" value="1"/>
</dbReference>
<dbReference type="PANTHER" id="PTHR43187:SF1">
    <property type="entry name" value="GLUTAMINE AMIDOTRANSFERASE DUG3-RELATED"/>
    <property type="match status" value="1"/>
</dbReference>
<protein>
    <submittedName>
        <fullName evidence="3">Glutamine amidotransferase</fullName>
    </submittedName>
</protein>
<keyword evidence="4" id="KW-1185">Reference proteome</keyword>
<dbReference type="InterPro" id="IPR029055">
    <property type="entry name" value="Ntn_hydrolases_N"/>
</dbReference>
<feature type="domain" description="Glutamine amidotransferase type-2" evidence="2">
    <location>
        <begin position="2"/>
        <end position="258"/>
    </location>
</feature>
<evidence type="ECO:0000259" key="2">
    <source>
        <dbReference type="PROSITE" id="PS51278"/>
    </source>
</evidence>
<dbReference type="RefSeq" id="WP_057755812.1">
    <property type="nucleotide sequence ID" value="NZ_LJYG01000108.1"/>
</dbReference>
<evidence type="ECO:0000256" key="1">
    <source>
        <dbReference type="ARBA" id="ARBA00022962"/>
    </source>
</evidence>
<dbReference type="CDD" id="cd01908">
    <property type="entry name" value="YafJ"/>
    <property type="match status" value="1"/>
</dbReference>
<dbReference type="InterPro" id="IPR026869">
    <property type="entry name" value="EgtC-like"/>
</dbReference>
<keyword evidence="1 3" id="KW-0315">Glutamine amidotransferase</keyword>
<dbReference type="Proteomes" id="UP000051936">
    <property type="component" value="Unassembled WGS sequence"/>
</dbReference>
<dbReference type="STRING" id="989370.AOQ71_32525"/>
<name>A0A0R3D728_9BRAD</name>
<dbReference type="InterPro" id="IPR017932">
    <property type="entry name" value="GATase_2_dom"/>
</dbReference>
<comment type="caution">
    <text evidence="3">The sequence shown here is derived from an EMBL/GenBank/DDBJ whole genome shotgun (WGS) entry which is preliminary data.</text>
</comment>
<dbReference type="PROSITE" id="PS51278">
    <property type="entry name" value="GATASE_TYPE_2"/>
    <property type="match status" value="1"/>
</dbReference>
<reference evidence="3 4" key="1">
    <citation type="submission" date="2015-09" db="EMBL/GenBank/DDBJ databases">
        <title>Draft Genome Sequence of Bradyrhizobium manausense Strain BR 3351T, a Novel Symbiotic Nitrogen-Fixing Alphaproteobacterium Isolated from Brazilian Amazon Rain Forest.</title>
        <authorList>
            <person name="De Araujo J.L."/>
            <person name="Zilli J.E."/>
        </authorList>
    </citation>
    <scope>NUCLEOTIDE SEQUENCE [LARGE SCALE GENOMIC DNA]</scope>
    <source>
        <strain evidence="3 4">BR3351</strain>
    </source>
</reference>
<dbReference type="OrthoDB" id="9804310at2"/>
<sequence>MCRWLAYLGAPVFLEDFIAKPCQSLIAQSRHCREAKSEVNADGFGVGWYGERERPGLFRDVRPAWSDENLLSIAHQIRSSLFLAHVRAATGTATIRTNCHPFAADRYLFMHNGQIGGWQRVRRALEAHIPDNHYASRQGTTDSEAIFLLLLAFGFSSDAEGAFAAVIDLIERQMAASAVNEPLRFTAAMSDGEKLYAIRYASDLRPPTLYLNTRGSGGGALIVSEPIDDATTCWDSVPPQSFVRIDRAGIVVSPFRRS</sequence>
<evidence type="ECO:0000313" key="3">
    <source>
        <dbReference type="EMBL" id="KRQ03436.1"/>
    </source>
</evidence>
<evidence type="ECO:0000313" key="4">
    <source>
        <dbReference type="Proteomes" id="UP000051936"/>
    </source>
</evidence>